<keyword evidence="1" id="KW-0472">Membrane</keyword>
<comment type="caution">
    <text evidence="2">The sequence shown here is derived from an EMBL/GenBank/DDBJ whole genome shotgun (WGS) entry which is preliminary data.</text>
</comment>
<feature type="transmembrane region" description="Helical" evidence="1">
    <location>
        <begin position="5"/>
        <end position="25"/>
    </location>
</feature>
<dbReference type="AlphaFoldDB" id="A0A227PA55"/>
<keyword evidence="1" id="KW-0812">Transmembrane</keyword>
<evidence type="ECO:0000256" key="1">
    <source>
        <dbReference type="SAM" id="Phobius"/>
    </source>
</evidence>
<protein>
    <recommendedName>
        <fullName evidence="4">ATP synthase subunit A</fullName>
    </recommendedName>
</protein>
<evidence type="ECO:0000313" key="2">
    <source>
        <dbReference type="EMBL" id="OXG06383.1"/>
    </source>
</evidence>
<evidence type="ECO:0008006" key="4">
    <source>
        <dbReference type="Google" id="ProtNLM"/>
    </source>
</evidence>
<proteinExistence type="predicted"/>
<sequence>MDFLYFLILLYFLVFALSSSFFILFSLFYSLYSILFTLFSLFYSLYSILHQLSFPISFCNKLSFTSYFNIILILC</sequence>
<dbReference type="EMBL" id="MUGS01000016">
    <property type="protein sequence ID" value="OXG06383.1"/>
    <property type="molecule type" value="Genomic_DNA"/>
</dbReference>
<organism evidence="2 3">
    <name type="scientific">Flavobacterium araucananum</name>
    <dbReference type="NCBI Taxonomy" id="946678"/>
    <lineage>
        <taxon>Bacteria</taxon>
        <taxon>Pseudomonadati</taxon>
        <taxon>Bacteroidota</taxon>
        <taxon>Flavobacteriia</taxon>
        <taxon>Flavobacteriales</taxon>
        <taxon>Flavobacteriaceae</taxon>
        <taxon>Flavobacterium</taxon>
    </lineage>
</organism>
<feature type="transmembrane region" description="Helical" evidence="1">
    <location>
        <begin position="31"/>
        <end position="49"/>
    </location>
</feature>
<keyword evidence="1" id="KW-1133">Transmembrane helix</keyword>
<keyword evidence="3" id="KW-1185">Reference proteome</keyword>
<accession>A0A227PA55</accession>
<evidence type="ECO:0000313" key="3">
    <source>
        <dbReference type="Proteomes" id="UP000214684"/>
    </source>
</evidence>
<name>A0A227PA55_9FLAO</name>
<dbReference type="Proteomes" id="UP000214684">
    <property type="component" value="Unassembled WGS sequence"/>
</dbReference>
<gene>
    <name evidence="2" type="ORF">B0A64_11490</name>
</gene>
<reference evidence="2 3" key="1">
    <citation type="submission" date="2016-11" db="EMBL/GenBank/DDBJ databases">
        <title>Whole genomes of Flavobacteriaceae.</title>
        <authorList>
            <person name="Stine C."/>
            <person name="Li C."/>
            <person name="Tadesse D."/>
        </authorList>
    </citation>
    <scope>NUCLEOTIDE SEQUENCE [LARGE SCALE GENOMIC DNA]</scope>
    <source>
        <strain evidence="2 3">DSM 24704</strain>
    </source>
</reference>